<evidence type="ECO:0000259" key="5">
    <source>
        <dbReference type="SMART" id="SM00385"/>
    </source>
</evidence>
<dbReference type="InterPro" id="IPR006671">
    <property type="entry name" value="Cyclin_N"/>
</dbReference>
<reference evidence="7 8" key="1">
    <citation type="journal article" date="2008" name="Nature">
        <title>The Trichoplax genome and the nature of placozoans.</title>
        <authorList>
            <person name="Srivastava M."/>
            <person name="Begovic E."/>
            <person name="Chapman J."/>
            <person name="Putnam N.H."/>
            <person name="Hellsten U."/>
            <person name="Kawashima T."/>
            <person name="Kuo A."/>
            <person name="Mitros T."/>
            <person name="Salamov A."/>
            <person name="Carpenter M.L."/>
            <person name="Signorovitch A.Y."/>
            <person name="Moreno M.A."/>
            <person name="Kamm K."/>
            <person name="Grimwood J."/>
            <person name="Schmutz J."/>
            <person name="Shapiro H."/>
            <person name="Grigoriev I.V."/>
            <person name="Buss L.W."/>
            <person name="Schierwater B."/>
            <person name="Dellaporta S.L."/>
            <person name="Rokhsar D.S."/>
        </authorList>
    </citation>
    <scope>NUCLEOTIDE SEQUENCE [LARGE SCALE GENOMIC DNA]</scope>
    <source>
        <strain evidence="7 8">Grell-BS-1999</strain>
    </source>
</reference>
<dbReference type="AlphaFoldDB" id="B3RT03"/>
<dbReference type="RefSeq" id="XP_002110607.1">
    <property type="nucleotide sequence ID" value="XM_002110571.1"/>
</dbReference>
<dbReference type="FunFam" id="1.10.472.10:FF:000003">
    <property type="entry name" value="G1/S-specific cyclin-D2"/>
    <property type="match status" value="1"/>
</dbReference>
<dbReference type="InterPro" id="IPR048258">
    <property type="entry name" value="Cyclins_cyclin-box"/>
</dbReference>
<dbReference type="STRING" id="10228.B3RT03"/>
<feature type="domain" description="Cyclin-like" evidence="5">
    <location>
        <begin position="59"/>
        <end position="143"/>
    </location>
</feature>
<dbReference type="PROSITE" id="PS00292">
    <property type="entry name" value="CYCLINS"/>
    <property type="match status" value="1"/>
</dbReference>
<dbReference type="InterPro" id="IPR013763">
    <property type="entry name" value="Cyclin-like_dom"/>
</dbReference>
<dbReference type="CDD" id="cd20516">
    <property type="entry name" value="CYCLIN_CCND_rpt2"/>
    <property type="match status" value="1"/>
</dbReference>
<dbReference type="FunCoup" id="B3RT03">
    <property type="interactions" value="1013"/>
</dbReference>
<evidence type="ECO:0000313" key="7">
    <source>
        <dbReference type="EMBL" id="EDV26611.1"/>
    </source>
</evidence>
<dbReference type="SUPFAM" id="SSF47954">
    <property type="entry name" value="Cyclin-like"/>
    <property type="match status" value="2"/>
</dbReference>
<dbReference type="OrthoDB" id="306099at2759"/>
<dbReference type="InterPro" id="IPR004367">
    <property type="entry name" value="Cyclin_C-dom"/>
</dbReference>
<dbReference type="Gene3D" id="1.10.472.10">
    <property type="entry name" value="Cyclin-like"/>
    <property type="match status" value="2"/>
</dbReference>
<dbReference type="InterPro" id="IPR039361">
    <property type="entry name" value="Cyclin"/>
</dbReference>
<dbReference type="HOGENOM" id="CLU_052190_0_0_1"/>
<organism evidence="7 8">
    <name type="scientific">Trichoplax adhaerens</name>
    <name type="common">Trichoplax reptans</name>
    <dbReference type="NCBI Taxonomy" id="10228"/>
    <lineage>
        <taxon>Eukaryota</taxon>
        <taxon>Metazoa</taxon>
        <taxon>Placozoa</taxon>
        <taxon>Uniplacotomia</taxon>
        <taxon>Trichoplacea</taxon>
        <taxon>Trichoplacidae</taxon>
        <taxon>Trichoplax</taxon>
    </lineage>
</organism>
<keyword evidence="3" id="KW-0131">Cell cycle</keyword>
<dbReference type="eggNOG" id="KOG0656">
    <property type="taxonomic scope" value="Eukaryota"/>
</dbReference>
<dbReference type="InterPro" id="IPR036915">
    <property type="entry name" value="Cyclin-like_sf"/>
</dbReference>
<sequence length="284" mass="32634">MDLLCSEGFEKQAYKDPVLQKERVLQNLLKLEENYLPNRDYFTNVQREIKPFMRCMVTNWMLDVCHGENCNDKVFPLAVNYLDRFLSMVSIRKIRLQLVGSVCLFLASKLKDRIPLTAEKLCSWTDYSVTCQELLDWELLLLEKLKWDLGSVTPLDFLDQILYRLSFELKDYVHMLKKHAYTLIALCCTDFQLCTNPPSMIAGGCILCALAGVLPQNDNSIAIVNRIVQKITSIEPDYLICCKEQVEDLLSKTNSSHKIDQIDGANGYMSETPTDLDDMQHLVT</sequence>
<dbReference type="GO" id="GO:1900087">
    <property type="term" value="P:positive regulation of G1/S transition of mitotic cell cycle"/>
    <property type="evidence" value="ECO:0000318"/>
    <property type="project" value="GO_Central"/>
</dbReference>
<dbReference type="Pfam" id="PF02984">
    <property type="entry name" value="Cyclin_C"/>
    <property type="match status" value="1"/>
</dbReference>
<evidence type="ECO:0000313" key="8">
    <source>
        <dbReference type="Proteomes" id="UP000009022"/>
    </source>
</evidence>
<dbReference type="PANTHER" id="PTHR10177">
    <property type="entry name" value="CYCLINS"/>
    <property type="match status" value="1"/>
</dbReference>
<feature type="domain" description="Cyclin C-terminal" evidence="6">
    <location>
        <begin position="152"/>
        <end position="275"/>
    </location>
</feature>
<accession>B3RT03</accession>
<dbReference type="Proteomes" id="UP000009022">
    <property type="component" value="Unassembled WGS sequence"/>
</dbReference>
<dbReference type="OMA" id="KEIKPYM"/>
<keyword evidence="8" id="KW-1185">Reference proteome</keyword>
<dbReference type="GO" id="GO:0051301">
    <property type="term" value="P:cell division"/>
    <property type="evidence" value="ECO:0007669"/>
    <property type="project" value="UniProtKB-KW"/>
</dbReference>
<keyword evidence="2 4" id="KW-0195">Cyclin</keyword>
<name>B3RT03_TRIAD</name>
<dbReference type="CDD" id="cd20515">
    <property type="entry name" value="CYCLIN_CCND_rpt1"/>
    <property type="match status" value="1"/>
</dbReference>
<dbReference type="GO" id="GO:0005634">
    <property type="term" value="C:nucleus"/>
    <property type="evidence" value="ECO:0000318"/>
    <property type="project" value="GO_Central"/>
</dbReference>
<dbReference type="GO" id="GO:0000307">
    <property type="term" value="C:cyclin-dependent protein kinase holoenzyme complex"/>
    <property type="evidence" value="ECO:0000318"/>
    <property type="project" value="GO_Central"/>
</dbReference>
<dbReference type="GeneID" id="6751820"/>
<proteinExistence type="inferred from homology"/>
<dbReference type="Pfam" id="PF00134">
    <property type="entry name" value="Cyclin_N"/>
    <property type="match status" value="1"/>
</dbReference>
<dbReference type="GO" id="GO:0016538">
    <property type="term" value="F:cyclin-dependent protein serine/threonine kinase regulator activity"/>
    <property type="evidence" value="ECO:0000318"/>
    <property type="project" value="GO_Central"/>
</dbReference>
<dbReference type="GO" id="GO:0005737">
    <property type="term" value="C:cytoplasm"/>
    <property type="evidence" value="ECO:0000318"/>
    <property type="project" value="GO_Central"/>
</dbReference>
<dbReference type="PhylomeDB" id="B3RT03"/>
<gene>
    <name evidence="7" type="ORF">TRIADDRAFT_37409</name>
</gene>
<evidence type="ECO:0000256" key="3">
    <source>
        <dbReference type="ARBA" id="ARBA00023306"/>
    </source>
</evidence>
<comment type="similarity">
    <text evidence="4">Belongs to the cyclin family.</text>
</comment>
<evidence type="ECO:0000256" key="2">
    <source>
        <dbReference type="ARBA" id="ARBA00023127"/>
    </source>
</evidence>
<dbReference type="CTD" id="6751820"/>
<dbReference type="SMART" id="SM00385">
    <property type="entry name" value="CYCLIN"/>
    <property type="match status" value="1"/>
</dbReference>
<evidence type="ECO:0000259" key="6">
    <source>
        <dbReference type="SMART" id="SM01332"/>
    </source>
</evidence>
<dbReference type="EMBL" id="DS985243">
    <property type="protein sequence ID" value="EDV26611.1"/>
    <property type="molecule type" value="Genomic_DNA"/>
</dbReference>
<evidence type="ECO:0000256" key="4">
    <source>
        <dbReference type="RuleBase" id="RU000383"/>
    </source>
</evidence>
<dbReference type="GO" id="GO:0000082">
    <property type="term" value="P:G1/S transition of mitotic cell cycle"/>
    <property type="evidence" value="ECO:0000318"/>
    <property type="project" value="GO_Central"/>
</dbReference>
<dbReference type="KEGG" id="tad:TRIADDRAFT_37409"/>
<dbReference type="InParanoid" id="B3RT03"/>
<keyword evidence="1" id="KW-0132">Cell division</keyword>
<evidence type="ECO:0000256" key="1">
    <source>
        <dbReference type="ARBA" id="ARBA00022618"/>
    </source>
</evidence>
<protein>
    <submittedName>
        <fullName evidence="7">Uncharacterized protein</fullName>
    </submittedName>
</protein>
<dbReference type="GO" id="GO:0005815">
    <property type="term" value="C:microtubule organizing center"/>
    <property type="evidence" value="ECO:0000318"/>
    <property type="project" value="GO_Central"/>
</dbReference>
<dbReference type="SMART" id="SM01332">
    <property type="entry name" value="Cyclin_C"/>
    <property type="match status" value="1"/>
</dbReference>